<evidence type="ECO:0000313" key="5">
    <source>
        <dbReference type="Proteomes" id="UP000720124"/>
    </source>
</evidence>
<dbReference type="InterPro" id="IPR042272">
    <property type="entry name" value="ATP12_ATP_synth-F1-assembly_N"/>
</dbReference>
<name>A0ABS7LR52_9HYPH</name>
<keyword evidence="3" id="KW-0143">Chaperone</keyword>
<keyword evidence="2" id="KW-0809">Transit peptide</keyword>
<dbReference type="InterPro" id="IPR011419">
    <property type="entry name" value="ATP12_ATP_synth-F1-assembly"/>
</dbReference>
<dbReference type="EMBL" id="JABTXI010000014">
    <property type="protein sequence ID" value="MBY3593853.1"/>
    <property type="molecule type" value="Genomic_DNA"/>
</dbReference>
<protein>
    <submittedName>
        <fullName evidence="4">ATPase</fullName>
    </submittedName>
</protein>
<comment type="similarity">
    <text evidence="1">Belongs to the ATP12 family.</text>
</comment>
<dbReference type="PANTHER" id="PTHR21013">
    <property type="entry name" value="ATP SYNTHASE MITOCHONDRIAL F1 COMPLEX ASSEMBLY FACTOR 2/ATP12 PROTEIN, MITOCHONDRIAL PRECURSOR"/>
    <property type="match status" value="1"/>
</dbReference>
<reference evidence="4 5" key="1">
    <citation type="submission" date="2020-06" db="EMBL/GenBank/DDBJ databases">
        <title>Global-level population genomics: horizontal gene transfer, symbiosis and evolution in Rhizobia.</title>
        <authorList>
            <person name="Gai Y."/>
        </authorList>
    </citation>
    <scope>NUCLEOTIDE SEQUENCE [LARGE SCALE GENOMIC DNA]</scope>
    <source>
        <strain evidence="4 5">PLR6_1b</strain>
    </source>
</reference>
<proteinExistence type="inferred from homology"/>
<dbReference type="Gene3D" id="1.10.3580.10">
    <property type="entry name" value="ATP12 ATPase"/>
    <property type="match status" value="1"/>
</dbReference>
<dbReference type="RefSeq" id="WP_221095014.1">
    <property type="nucleotide sequence ID" value="NZ_JABDWX010000010.1"/>
</dbReference>
<evidence type="ECO:0000256" key="3">
    <source>
        <dbReference type="ARBA" id="ARBA00023186"/>
    </source>
</evidence>
<dbReference type="Pfam" id="PF07542">
    <property type="entry name" value="ATP12"/>
    <property type="match status" value="1"/>
</dbReference>
<accession>A0ABS7LR52</accession>
<organism evidence="4 5">
    <name type="scientific">Rhizobium bangladeshense</name>
    <dbReference type="NCBI Taxonomy" id="1138189"/>
    <lineage>
        <taxon>Bacteria</taxon>
        <taxon>Pseudomonadati</taxon>
        <taxon>Pseudomonadota</taxon>
        <taxon>Alphaproteobacteria</taxon>
        <taxon>Hyphomicrobiales</taxon>
        <taxon>Rhizobiaceae</taxon>
        <taxon>Rhizobium/Agrobacterium group</taxon>
        <taxon>Rhizobium</taxon>
    </lineage>
</organism>
<evidence type="ECO:0000313" key="4">
    <source>
        <dbReference type="EMBL" id="MBY3593853.1"/>
    </source>
</evidence>
<evidence type="ECO:0000256" key="1">
    <source>
        <dbReference type="ARBA" id="ARBA00008231"/>
    </source>
</evidence>
<dbReference type="InterPro" id="IPR023335">
    <property type="entry name" value="ATP12_ortho_dom_sf"/>
</dbReference>
<sequence length="261" mass="29099">MRDLLNDLSEGLSHPDPFRRAQIQMKKPLPKRFYVDVAIAEHEGGFAITLDGKLVRTPARLVLAVPTEALARLVAAEWNAQAEVIDPVTMPVTRLVNTAIDGIATNTQAIFEDILRFSSSDLICYRAEGPERLVERQAERWDPVIDWAASDLGARFILVEGIMHHEQPREATAAFAVTLARHQNPMALAALHTITTLTGSAILALALAEGRLTMEEVWSLAHLDEDWTIEHWGRDEEADERRAKRFVEFKAAADVFFALSA</sequence>
<dbReference type="Proteomes" id="UP000720124">
    <property type="component" value="Unassembled WGS sequence"/>
</dbReference>
<dbReference type="Gene3D" id="3.30.2180.10">
    <property type="entry name" value="ATP12-like"/>
    <property type="match status" value="1"/>
</dbReference>
<dbReference type="PANTHER" id="PTHR21013:SF10">
    <property type="entry name" value="ATP SYNTHASE MITOCHONDRIAL F1 COMPLEX ASSEMBLY FACTOR 2"/>
    <property type="match status" value="1"/>
</dbReference>
<keyword evidence="5" id="KW-1185">Reference proteome</keyword>
<gene>
    <name evidence="4" type="ORF">HJA87_28805</name>
</gene>
<evidence type="ECO:0000256" key="2">
    <source>
        <dbReference type="ARBA" id="ARBA00022946"/>
    </source>
</evidence>
<comment type="caution">
    <text evidence="4">The sequence shown here is derived from an EMBL/GenBank/DDBJ whole genome shotgun (WGS) entry which is preliminary data.</text>
</comment>
<dbReference type="SUPFAM" id="SSF160909">
    <property type="entry name" value="ATP12-like"/>
    <property type="match status" value="1"/>
</dbReference>